<keyword evidence="3" id="KW-1185">Reference proteome</keyword>
<dbReference type="EMBL" id="BMAT01012779">
    <property type="protein sequence ID" value="GFR99094.1"/>
    <property type="molecule type" value="Genomic_DNA"/>
</dbReference>
<organism evidence="2 3">
    <name type="scientific">Elysia marginata</name>
    <dbReference type="NCBI Taxonomy" id="1093978"/>
    <lineage>
        <taxon>Eukaryota</taxon>
        <taxon>Metazoa</taxon>
        <taxon>Spiralia</taxon>
        <taxon>Lophotrochozoa</taxon>
        <taxon>Mollusca</taxon>
        <taxon>Gastropoda</taxon>
        <taxon>Heterobranchia</taxon>
        <taxon>Euthyneura</taxon>
        <taxon>Panpulmonata</taxon>
        <taxon>Sacoglossa</taxon>
        <taxon>Placobranchoidea</taxon>
        <taxon>Plakobranchidae</taxon>
        <taxon>Elysia</taxon>
    </lineage>
</organism>
<sequence length="130" mass="13652">MTGEGGKANKAGNEPAKQTRGDNQTGKRDSSVKTAPAPVKGDPGKPAENVSANCSVNISNHVIKKHESTPDPQTNCTVQITPKEHDVSSPTAPAIEKVESHTKVVSKREVNSRGSKKSSKSSKSNFCSVS</sequence>
<feature type="compositionally biased region" description="Polar residues" evidence="1">
    <location>
        <begin position="70"/>
        <end position="80"/>
    </location>
</feature>
<accession>A0AAV4HNF0</accession>
<name>A0AAV4HNF0_9GAST</name>
<feature type="region of interest" description="Disordered" evidence="1">
    <location>
        <begin position="1"/>
        <end position="130"/>
    </location>
</feature>
<feature type="compositionally biased region" description="Basic and acidic residues" evidence="1">
    <location>
        <begin position="96"/>
        <end position="111"/>
    </location>
</feature>
<proteinExistence type="predicted"/>
<protein>
    <submittedName>
        <fullName evidence="2">Uncharacterized protein</fullName>
    </submittedName>
</protein>
<comment type="caution">
    <text evidence="2">The sequence shown here is derived from an EMBL/GenBank/DDBJ whole genome shotgun (WGS) entry which is preliminary data.</text>
</comment>
<evidence type="ECO:0000313" key="3">
    <source>
        <dbReference type="Proteomes" id="UP000762676"/>
    </source>
</evidence>
<feature type="compositionally biased region" description="Polar residues" evidence="1">
    <location>
        <begin position="50"/>
        <end position="60"/>
    </location>
</feature>
<evidence type="ECO:0000313" key="2">
    <source>
        <dbReference type="EMBL" id="GFR99094.1"/>
    </source>
</evidence>
<reference evidence="2 3" key="1">
    <citation type="journal article" date="2021" name="Elife">
        <title>Chloroplast acquisition without the gene transfer in kleptoplastic sea slugs, Plakobranchus ocellatus.</title>
        <authorList>
            <person name="Maeda T."/>
            <person name="Takahashi S."/>
            <person name="Yoshida T."/>
            <person name="Shimamura S."/>
            <person name="Takaki Y."/>
            <person name="Nagai Y."/>
            <person name="Toyoda A."/>
            <person name="Suzuki Y."/>
            <person name="Arimoto A."/>
            <person name="Ishii H."/>
            <person name="Satoh N."/>
            <person name="Nishiyama T."/>
            <person name="Hasebe M."/>
            <person name="Maruyama T."/>
            <person name="Minagawa J."/>
            <person name="Obokata J."/>
            <person name="Shigenobu S."/>
        </authorList>
    </citation>
    <scope>NUCLEOTIDE SEQUENCE [LARGE SCALE GENOMIC DNA]</scope>
</reference>
<feature type="compositionally biased region" description="Basic and acidic residues" evidence="1">
    <location>
        <begin position="17"/>
        <end position="31"/>
    </location>
</feature>
<evidence type="ECO:0000256" key="1">
    <source>
        <dbReference type="SAM" id="MobiDB-lite"/>
    </source>
</evidence>
<dbReference type="AlphaFoldDB" id="A0AAV4HNF0"/>
<gene>
    <name evidence="2" type="ORF">ElyMa_006365900</name>
</gene>
<dbReference type="Proteomes" id="UP000762676">
    <property type="component" value="Unassembled WGS sequence"/>
</dbReference>